<feature type="compositionally biased region" description="Low complexity" evidence="1">
    <location>
        <begin position="152"/>
        <end position="170"/>
    </location>
</feature>
<sequence length="217" mass="22278">MTSPEAETSGAPAAKRRVYKRAPKLDAVLAEAVERARQGVLEIAPAEQVGAHISAVAEAERMVIHRFEANVPGYGGWQWFASLARVPRSKHVTVCEVGLLPSETSLLAPDWVPWAERVRPEEAAAAEAEAAESAGPEATEGSEAGRDEAEATESAGSGEAAQSGADAEAGPTEDEAPAEDVPGAAGLTGPAETEPEDGENAEASSAVVIGEDTEAQG</sequence>
<reference evidence="2 3" key="1">
    <citation type="journal article" date="2013" name="Genome Announc.">
        <title>Draft Genome Sequence of Arthrobacter crystallopoietes Strain BAB-32, Revealing Genes for Bioremediation.</title>
        <authorList>
            <person name="Joshi M.N."/>
            <person name="Pandit A.S."/>
            <person name="Sharma A."/>
            <person name="Pandya R.V."/>
            <person name="Desai S.M."/>
            <person name="Saxena A.K."/>
            <person name="Bagatharia S.B."/>
        </authorList>
    </citation>
    <scope>NUCLEOTIDE SEQUENCE [LARGE SCALE GENOMIC DNA]</scope>
    <source>
        <strain evidence="2 3">BAB-32</strain>
    </source>
</reference>
<comment type="caution">
    <text evidence="2">The sequence shown here is derived from an EMBL/GenBank/DDBJ whole genome shotgun (WGS) entry which is preliminary data.</text>
</comment>
<organism evidence="2 3">
    <name type="scientific">Arthrobacter crystallopoietes BAB-32</name>
    <dbReference type="NCBI Taxonomy" id="1246476"/>
    <lineage>
        <taxon>Bacteria</taxon>
        <taxon>Bacillati</taxon>
        <taxon>Actinomycetota</taxon>
        <taxon>Actinomycetes</taxon>
        <taxon>Micrococcales</taxon>
        <taxon>Micrococcaceae</taxon>
        <taxon>Crystallibacter</taxon>
    </lineage>
</organism>
<name>N1V4A1_9MICC</name>
<evidence type="ECO:0000313" key="3">
    <source>
        <dbReference type="Proteomes" id="UP000010729"/>
    </source>
</evidence>
<dbReference type="Proteomes" id="UP000010729">
    <property type="component" value="Unassembled WGS sequence"/>
</dbReference>
<evidence type="ECO:0008006" key="4">
    <source>
        <dbReference type="Google" id="ProtNLM"/>
    </source>
</evidence>
<gene>
    <name evidence="2" type="ORF">D477_007534</name>
</gene>
<dbReference type="Pfam" id="PF11228">
    <property type="entry name" value="DUF3027"/>
    <property type="match status" value="1"/>
</dbReference>
<dbReference type="InterPro" id="IPR021391">
    <property type="entry name" value="DUF3027"/>
</dbReference>
<keyword evidence="3" id="KW-1185">Reference proteome</keyword>
<dbReference type="RefSeq" id="WP_005268358.1">
    <property type="nucleotide sequence ID" value="NZ_ANPE02000099.1"/>
</dbReference>
<protein>
    <recommendedName>
        <fullName evidence="4">DUF3027 domain-containing protein</fullName>
    </recommendedName>
</protein>
<dbReference type="OrthoDB" id="3210158at2"/>
<accession>N1V4A1</accession>
<evidence type="ECO:0000256" key="1">
    <source>
        <dbReference type="SAM" id="MobiDB-lite"/>
    </source>
</evidence>
<proteinExistence type="predicted"/>
<feature type="region of interest" description="Disordered" evidence="1">
    <location>
        <begin position="122"/>
        <end position="217"/>
    </location>
</feature>
<dbReference type="AlphaFoldDB" id="N1V4A1"/>
<dbReference type="EMBL" id="ANPE02000099">
    <property type="protein sequence ID" value="EMY34819.1"/>
    <property type="molecule type" value="Genomic_DNA"/>
</dbReference>
<evidence type="ECO:0000313" key="2">
    <source>
        <dbReference type="EMBL" id="EMY34819.1"/>
    </source>
</evidence>
<feature type="compositionally biased region" description="Low complexity" evidence="1">
    <location>
        <begin position="123"/>
        <end position="142"/>
    </location>
</feature>